<sequence>MRTRRTVRRASLLSLWFCIVTLPWQPCKGSNASSGQRLGFDGCTWVTDSGGTIDLSSLGLTNGKPRFLDVPGPDNFYYSYNPCYPFDEGNACVDAAVCQTDMSLYYQAGDASSPSLTEESGRPAILYQASREILRKTWVALICDTTASQPSLKALGDLGYGEYSGELTDGLPDDRVVYNRIRHQASGVALLPNVDFWRALPGLVKVHGGNDDVRDWSRDPDGADILADSIASVKSGLEEAAKRAGITLVTSSFSVASIAFCFSVALIIFGIFLAVVSVLGFIGVSCGFKSALVVFDDAVKPHLKQTITENYSGMNSSDSTTQIWNGVMIKDDSEMLSHDVVVAECCGVDNYNDFYSSSKWPRKLGNTSNFTTPLACCKTINTDYTCAVTPTPATSNYLTGCYSKFWDFIQSGIAIGIVVGILAFQANQVHSHDYFSYYRR</sequence>
<evidence type="ECO:0000256" key="3">
    <source>
        <dbReference type="ARBA" id="ARBA00022989"/>
    </source>
</evidence>
<dbReference type="InterPro" id="IPR018499">
    <property type="entry name" value="Tetraspanin/Peripherin"/>
</dbReference>
<dbReference type="OrthoDB" id="29460at2759"/>
<dbReference type="InterPro" id="IPR009011">
    <property type="entry name" value="Man6P_isomerase_rcpt-bd_dom_sf"/>
</dbReference>
<keyword evidence="2 5" id="KW-0812">Transmembrane</keyword>
<feature type="chain" id="PRO_5015662990" description="Tetraspanin" evidence="6">
    <location>
        <begin position="30"/>
        <end position="440"/>
    </location>
</feature>
<accession>A0A2T7PCI9</accession>
<keyword evidence="8" id="KW-1185">Reference proteome</keyword>
<dbReference type="Gene3D" id="2.70.130.10">
    <property type="entry name" value="Mannose-6-phosphate receptor binding domain"/>
    <property type="match status" value="1"/>
</dbReference>
<protein>
    <recommendedName>
        <fullName evidence="9">Tetraspanin</fullName>
    </recommendedName>
</protein>
<feature type="signal peptide" evidence="6">
    <location>
        <begin position="1"/>
        <end position="29"/>
    </location>
</feature>
<dbReference type="GO" id="GO:0005802">
    <property type="term" value="C:trans-Golgi network"/>
    <property type="evidence" value="ECO:0007669"/>
    <property type="project" value="TreeGrafter"/>
</dbReference>
<dbReference type="PANTHER" id="PTHR15071">
    <property type="entry name" value="MANNOSE-6-PHOSPHATE RECEPTOR FAMILY MEMBER"/>
    <property type="match status" value="1"/>
</dbReference>
<gene>
    <name evidence="7" type="ORF">C0Q70_10405</name>
</gene>
<evidence type="ECO:0000256" key="1">
    <source>
        <dbReference type="ARBA" id="ARBA00004141"/>
    </source>
</evidence>
<evidence type="ECO:0000256" key="5">
    <source>
        <dbReference type="SAM" id="Phobius"/>
    </source>
</evidence>
<organism evidence="7 8">
    <name type="scientific">Pomacea canaliculata</name>
    <name type="common">Golden apple snail</name>
    <dbReference type="NCBI Taxonomy" id="400727"/>
    <lineage>
        <taxon>Eukaryota</taxon>
        <taxon>Metazoa</taxon>
        <taxon>Spiralia</taxon>
        <taxon>Lophotrochozoa</taxon>
        <taxon>Mollusca</taxon>
        <taxon>Gastropoda</taxon>
        <taxon>Caenogastropoda</taxon>
        <taxon>Architaenioglossa</taxon>
        <taxon>Ampullarioidea</taxon>
        <taxon>Ampullariidae</taxon>
        <taxon>Pomacea</taxon>
    </lineage>
</organism>
<comment type="caution">
    <text evidence="7">The sequence shown here is derived from an EMBL/GenBank/DDBJ whole genome shotgun (WGS) entry which is preliminary data.</text>
</comment>
<keyword evidence="6" id="KW-0732">Signal</keyword>
<proteinExistence type="predicted"/>
<dbReference type="InterPro" id="IPR008952">
    <property type="entry name" value="Tetraspanin_EC2_sf"/>
</dbReference>
<dbReference type="GO" id="GO:0000139">
    <property type="term" value="C:Golgi membrane"/>
    <property type="evidence" value="ECO:0007669"/>
    <property type="project" value="UniProtKB-SubCell"/>
</dbReference>
<name>A0A2T7PCI9_POMCA</name>
<dbReference type="SUPFAM" id="SSF50911">
    <property type="entry name" value="Mannose 6-phosphate receptor domain"/>
    <property type="match status" value="1"/>
</dbReference>
<dbReference type="SUPFAM" id="SSF48652">
    <property type="entry name" value="Tetraspanin"/>
    <property type="match status" value="1"/>
</dbReference>
<evidence type="ECO:0000313" key="7">
    <source>
        <dbReference type="EMBL" id="PVD31127.1"/>
    </source>
</evidence>
<dbReference type="Proteomes" id="UP000245119">
    <property type="component" value="Linkage Group LG5"/>
</dbReference>
<dbReference type="PANTHER" id="PTHR15071:SF0">
    <property type="entry name" value="MANNOSE 6-PHOSPHATE RECEPTOR-LIKE PROTEIN 1"/>
    <property type="match status" value="1"/>
</dbReference>
<evidence type="ECO:0000256" key="6">
    <source>
        <dbReference type="SAM" id="SignalP"/>
    </source>
</evidence>
<feature type="transmembrane region" description="Helical" evidence="5">
    <location>
        <begin position="405"/>
        <end position="426"/>
    </location>
</feature>
<dbReference type="EMBL" id="PZQS01000005">
    <property type="protein sequence ID" value="PVD31127.1"/>
    <property type="molecule type" value="Genomic_DNA"/>
</dbReference>
<dbReference type="CDD" id="cd03156">
    <property type="entry name" value="uroplakin_I_like_LEL"/>
    <property type="match status" value="1"/>
</dbReference>
<feature type="transmembrane region" description="Helical" evidence="5">
    <location>
        <begin position="255"/>
        <end position="282"/>
    </location>
</feature>
<evidence type="ECO:0008006" key="9">
    <source>
        <dbReference type="Google" id="ProtNLM"/>
    </source>
</evidence>
<evidence type="ECO:0000256" key="2">
    <source>
        <dbReference type="ARBA" id="ARBA00022692"/>
    </source>
</evidence>
<dbReference type="AlphaFoldDB" id="A0A2T7PCI9"/>
<evidence type="ECO:0000313" key="8">
    <source>
        <dbReference type="Proteomes" id="UP000245119"/>
    </source>
</evidence>
<dbReference type="Pfam" id="PF00335">
    <property type="entry name" value="Tetraspanin"/>
    <property type="match status" value="1"/>
</dbReference>
<comment type="subcellular location">
    <subcellularLocation>
        <location evidence="1">Membrane</location>
        <topology evidence="1">Multi-pass membrane protein</topology>
    </subcellularLocation>
</comment>
<evidence type="ECO:0000256" key="4">
    <source>
        <dbReference type="ARBA" id="ARBA00023136"/>
    </source>
</evidence>
<reference evidence="7 8" key="1">
    <citation type="submission" date="2018-04" db="EMBL/GenBank/DDBJ databases">
        <title>The genome of golden apple snail Pomacea canaliculata provides insight into stress tolerance and invasive adaptation.</title>
        <authorList>
            <person name="Liu C."/>
            <person name="Liu B."/>
            <person name="Ren Y."/>
            <person name="Zhang Y."/>
            <person name="Wang H."/>
            <person name="Li S."/>
            <person name="Jiang F."/>
            <person name="Yin L."/>
            <person name="Zhang G."/>
            <person name="Qian W."/>
            <person name="Fan W."/>
        </authorList>
    </citation>
    <scope>NUCLEOTIDE SEQUENCE [LARGE SCALE GENOMIC DNA]</scope>
    <source>
        <strain evidence="7">SZHN2017</strain>
        <tissue evidence="7">Muscle</tissue>
    </source>
</reference>
<keyword evidence="3 5" id="KW-1133">Transmembrane helix</keyword>
<keyword evidence="4 5" id="KW-0472">Membrane</keyword>